<proteinExistence type="inferred from homology"/>
<accession>A0ABU6A1M4</accession>
<sequence>MKKLIKFVLFLALFTSCEDAIDIDQVGRITTDVAFQNLQDLQDGLIGVYGQYDLVQDIAHSSTFTDELSIGFISGGQRGNDYQFILNSTSLSAFIFWIRGYQEINEATRLIVAAESVPLEAGEQSTYNDVLGQAHALRAYSHFKLLSYYSTDLTDDNALGVIAVDFVPSIDDTFPRNTNGEVFALIEADLQKAESLLQEQSNATFVSRDFITALRARMALYRGQYGLAVTHAQELLSNYPIATRAQYVDMFLDTDNTEIIFKLERTLGDQFDAGGNGVSDMASQSRAGAKFAFTNETIDGGPYFEIGRSLFNLFDEDDIRFDVNVGPESVISPDYQNAADFENEDILLVYKYPGSETQPLMNDLKVFRSSEMLLILAEAAAANGNINGASNSTAAYIKQLRDARFTTTQPLPTYADQTEAFAAILNERRVEFAFEGHRFHDLKRLGPRANQGVLRDPLDCNVPGVNGACALPATDHRFTLPIPQAELIANPRLREQQNPGY</sequence>
<gene>
    <name evidence="8" type="ORF">U6A24_21360</name>
</gene>
<dbReference type="PROSITE" id="PS51257">
    <property type="entry name" value="PROKAR_LIPOPROTEIN"/>
    <property type="match status" value="1"/>
</dbReference>
<evidence type="ECO:0000313" key="9">
    <source>
        <dbReference type="Proteomes" id="UP001327027"/>
    </source>
</evidence>
<evidence type="ECO:0000256" key="3">
    <source>
        <dbReference type="ARBA" id="ARBA00022729"/>
    </source>
</evidence>
<evidence type="ECO:0000313" key="8">
    <source>
        <dbReference type="EMBL" id="MEB3348038.1"/>
    </source>
</evidence>
<feature type="domain" description="RagB/SusD" evidence="6">
    <location>
        <begin position="317"/>
        <end position="501"/>
    </location>
</feature>
<dbReference type="SUPFAM" id="SSF48452">
    <property type="entry name" value="TPR-like"/>
    <property type="match status" value="1"/>
</dbReference>
<reference evidence="8 9" key="1">
    <citation type="journal article" date="2013" name="Int. J. Syst. Evol. Microbiol.">
        <title>Aquimarina gracilis sp. nov., isolated from the gut microflora of a mussel, Mytilus coruscus, and emended description of Aquimarina spongiae.</title>
        <authorList>
            <person name="Park S.C."/>
            <person name="Choe H.N."/>
            <person name="Baik K.S."/>
            <person name="Seong C.N."/>
        </authorList>
    </citation>
    <scope>NUCLEOTIDE SEQUENCE [LARGE SCALE GENOMIC DNA]</scope>
    <source>
        <strain evidence="8 9">PSC32</strain>
    </source>
</reference>
<comment type="caution">
    <text evidence="8">The sequence shown here is derived from an EMBL/GenBank/DDBJ whole genome shotgun (WGS) entry which is preliminary data.</text>
</comment>
<dbReference type="Gene3D" id="1.25.40.390">
    <property type="match status" value="1"/>
</dbReference>
<organism evidence="8 9">
    <name type="scientific">Aquimarina gracilis</name>
    <dbReference type="NCBI Taxonomy" id="874422"/>
    <lineage>
        <taxon>Bacteria</taxon>
        <taxon>Pseudomonadati</taxon>
        <taxon>Bacteroidota</taxon>
        <taxon>Flavobacteriia</taxon>
        <taxon>Flavobacteriales</taxon>
        <taxon>Flavobacteriaceae</taxon>
        <taxon>Aquimarina</taxon>
    </lineage>
</organism>
<dbReference type="InterPro" id="IPR033985">
    <property type="entry name" value="SusD-like_N"/>
</dbReference>
<dbReference type="InterPro" id="IPR011990">
    <property type="entry name" value="TPR-like_helical_dom_sf"/>
</dbReference>
<evidence type="ECO:0000256" key="1">
    <source>
        <dbReference type="ARBA" id="ARBA00004442"/>
    </source>
</evidence>
<keyword evidence="5" id="KW-0998">Cell outer membrane</keyword>
<evidence type="ECO:0000256" key="5">
    <source>
        <dbReference type="ARBA" id="ARBA00023237"/>
    </source>
</evidence>
<dbReference type="Proteomes" id="UP001327027">
    <property type="component" value="Unassembled WGS sequence"/>
</dbReference>
<evidence type="ECO:0000256" key="2">
    <source>
        <dbReference type="ARBA" id="ARBA00006275"/>
    </source>
</evidence>
<dbReference type="Pfam" id="PF07980">
    <property type="entry name" value="SusD_RagB"/>
    <property type="match status" value="1"/>
</dbReference>
<dbReference type="EMBL" id="JAYKLX010000011">
    <property type="protein sequence ID" value="MEB3348038.1"/>
    <property type="molecule type" value="Genomic_DNA"/>
</dbReference>
<dbReference type="RefSeq" id="WP_324182061.1">
    <property type="nucleotide sequence ID" value="NZ_BAABAW010000006.1"/>
</dbReference>
<keyword evidence="3" id="KW-0732">Signal</keyword>
<keyword evidence="9" id="KW-1185">Reference proteome</keyword>
<feature type="domain" description="SusD-like N-terminal" evidence="7">
    <location>
        <begin position="78"/>
        <end position="208"/>
    </location>
</feature>
<keyword evidence="4" id="KW-0472">Membrane</keyword>
<protein>
    <submittedName>
        <fullName evidence="8">RagB/SusD family nutrient uptake outer membrane protein</fullName>
    </submittedName>
</protein>
<name>A0ABU6A1M4_9FLAO</name>
<comment type="similarity">
    <text evidence="2">Belongs to the SusD family.</text>
</comment>
<dbReference type="InterPro" id="IPR012944">
    <property type="entry name" value="SusD_RagB_dom"/>
</dbReference>
<evidence type="ECO:0000259" key="6">
    <source>
        <dbReference type="Pfam" id="PF07980"/>
    </source>
</evidence>
<evidence type="ECO:0000256" key="4">
    <source>
        <dbReference type="ARBA" id="ARBA00023136"/>
    </source>
</evidence>
<evidence type="ECO:0000259" key="7">
    <source>
        <dbReference type="Pfam" id="PF14322"/>
    </source>
</evidence>
<dbReference type="Pfam" id="PF14322">
    <property type="entry name" value="SusD-like_3"/>
    <property type="match status" value="1"/>
</dbReference>
<comment type="subcellular location">
    <subcellularLocation>
        <location evidence="1">Cell outer membrane</location>
    </subcellularLocation>
</comment>